<dbReference type="RefSeq" id="WP_234250530.1">
    <property type="nucleotide sequence ID" value="NZ_JABFTQ010000005.1"/>
</dbReference>
<protein>
    <submittedName>
        <fullName evidence="1">Uncharacterized protein</fullName>
    </submittedName>
</protein>
<organism evidence="1 2">
    <name type="scientific">Billgrantia desiderata</name>
    <dbReference type="NCBI Taxonomy" id="52021"/>
    <lineage>
        <taxon>Bacteria</taxon>
        <taxon>Pseudomonadati</taxon>
        <taxon>Pseudomonadota</taxon>
        <taxon>Gammaproteobacteria</taxon>
        <taxon>Oceanospirillales</taxon>
        <taxon>Halomonadaceae</taxon>
        <taxon>Billgrantia</taxon>
    </lineage>
</organism>
<keyword evidence="2" id="KW-1185">Reference proteome</keyword>
<reference evidence="1 2" key="1">
    <citation type="journal article" date="2021" name="Front. Microbiol.">
        <title>Aerobic Denitrification and Heterotrophic Sulfur Oxidation in the Genus Halomonas Revealed by Six Novel Species Characterizations and Genome-Based Analysis.</title>
        <authorList>
            <person name="Wang L."/>
            <person name="Shao Z."/>
        </authorList>
    </citation>
    <scope>NUCLEOTIDE SEQUENCE [LARGE SCALE GENOMIC DNA]</scope>
    <source>
        <strain evidence="1 2">MCCC 1A05748</strain>
    </source>
</reference>
<accession>A0ABS9B4M5</accession>
<name>A0ABS9B4M5_9GAMM</name>
<sequence>MTEARAPRERQALALVNDERFHRWLDSRVTTSRSNSWPHNRVSATAWLLKQLGIESLGHLAVSPRAAQAFDEIERRFALWDKNQELPV</sequence>
<dbReference type="EMBL" id="JABFTQ010000005">
    <property type="protein sequence ID" value="MCE8047031.1"/>
    <property type="molecule type" value="Genomic_DNA"/>
</dbReference>
<proteinExistence type="predicted"/>
<comment type="caution">
    <text evidence="1">The sequence shown here is derived from an EMBL/GenBank/DDBJ whole genome shotgun (WGS) entry which is preliminary data.</text>
</comment>
<gene>
    <name evidence="1" type="ORF">HOP60_09850</name>
</gene>
<evidence type="ECO:0000313" key="1">
    <source>
        <dbReference type="EMBL" id="MCE8047031.1"/>
    </source>
</evidence>
<dbReference type="Proteomes" id="UP001320154">
    <property type="component" value="Unassembled WGS sequence"/>
</dbReference>
<evidence type="ECO:0000313" key="2">
    <source>
        <dbReference type="Proteomes" id="UP001320154"/>
    </source>
</evidence>